<name>A0A6L2K3G9_TANCI</name>
<dbReference type="InterPro" id="IPR043502">
    <property type="entry name" value="DNA/RNA_pol_sf"/>
</dbReference>
<gene>
    <name evidence="3" type="ORF">Tci_015939</name>
</gene>
<organism evidence="3">
    <name type="scientific">Tanacetum cinerariifolium</name>
    <name type="common">Dalmatian daisy</name>
    <name type="synonym">Chrysanthemum cinerariifolium</name>
    <dbReference type="NCBI Taxonomy" id="118510"/>
    <lineage>
        <taxon>Eukaryota</taxon>
        <taxon>Viridiplantae</taxon>
        <taxon>Streptophyta</taxon>
        <taxon>Embryophyta</taxon>
        <taxon>Tracheophyta</taxon>
        <taxon>Spermatophyta</taxon>
        <taxon>Magnoliopsida</taxon>
        <taxon>eudicotyledons</taxon>
        <taxon>Gunneridae</taxon>
        <taxon>Pentapetalae</taxon>
        <taxon>asterids</taxon>
        <taxon>campanulids</taxon>
        <taxon>Asterales</taxon>
        <taxon>Asteraceae</taxon>
        <taxon>Asteroideae</taxon>
        <taxon>Anthemideae</taxon>
        <taxon>Anthemidinae</taxon>
        <taxon>Tanacetum</taxon>
    </lineage>
</organism>
<dbReference type="SUPFAM" id="SSF56672">
    <property type="entry name" value="DNA/RNA polymerases"/>
    <property type="match status" value="1"/>
</dbReference>
<dbReference type="GO" id="GO:0003676">
    <property type="term" value="F:nucleic acid binding"/>
    <property type="evidence" value="ECO:0007669"/>
    <property type="project" value="InterPro"/>
</dbReference>
<dbReference type="Gene3D" id="3.30.420.10">
    <property type="entry name" value="Ribonuclease H-like superfamily/Ribonuclease H"/>
    <property type="match status" value="1"/>
</dbReference>
<dbReference type="InterPro" id="IPR012337">
    <property type="entry name" value="RNaseH-like_sf"/>
</dbReference>
<protein>
    <submittedName>
        <fullName evidence="3">Retrotransposon protein, putative, Ty1-copia subclass</fullName>
    </submittedName>
</protein>
<dbReference type="InterPro" id="IPR036397">
    <property type="entry name" value="RNaseH_sf"/>
</dbReference>
<dbReference type="Pfam" id="PF07727">
    <property type="entry name" value="RVT_2"/>
    <property type="match status" value="1"/>
</dbReference>
<feature type="domain" description="Reverse transcriptase Ty1/copia-type" evidence="2">
    <location>
        <begin position="362"/>
        <end position="548"/>
    </location>
</feature>
<dbReference type="SUPFAM" id="SSF53098">
    <property type="entry name" value="Ribonuclease H-like"/>
    <property type="match status" value="1"/>
</dbReference>
<reference evidence="3" key="1">
    <citation type="journal article" date="2019" name="Sci. Rep.">
        <title>Draft genome of Tanacetum cinerariifolium, the natural source of mosquito coil.</title>
        <authorList>
            <person name="Yamashiro T."/>
            <person name="Shiraishi A."/>
            <person name="Satake H."/>
            <person name="Nakayama K."/>
        </authorList>
    </citation>
    <scope>NUCLEOTIDE SEQUENCE</scope>
</reference>
<evidence type="ECO:0000313" key="3">
    <source>
        <dbReference type="EMBL" id="GEU43961.1"/>
    </source>
</evidence>
<proteinExistence type="predicted"/>
<sequence length="555" mass="63878">MFKEDNLRVMRLMPERVKLREQGLLILLERQKSIDVMVKLLVIEQPIFLAPPADSTAQVFSQWDAVYDAHNEELKSLFGKQVGVGRFDLIQTFHACKQEEGKPVGPYVIRMKNYVAQQERLGNYNMHNIRKTIGELHALLIEYEKGKGKGKGKEKDKSYIPKPNNPKPPAKEHLTKDNVCHHYKEVGNCKRNCFAYLAGLIKKKKQLTPPYTPQHNGVSKRKNRTLLDMVDKTPNELSYGKVPNLSYLKVWGCEKNLKSQEVSGGAEELEEIQDKDTSPSKNTSEIPMEVEGYEPPQKEVIPIHRSTRTHRAPNILCLNLEVENHSLGDLNEPNNYKAAILYPKFDKWVDAMNAKMQSMKDNQVWCLVDLPPNCKIIGSNWIFKKKTDMDDIVHSYKAHLVAKGFTQTYEVGYEETFSPVANIRAIRILIATEMFYDYEIWQIDVKTAFLNGYLNVDIYMVRPEGFVDPNHPRLVCKLQRSIYGLKQESRSWNKRFDEGIKRFGFAQNLDEPCVYQNDSGSNVTFLILYVDDIIIMGNHIPSLQSVKSYRGKFSP</sequence>
<evidence type="ECO:0000256" key="1">
    <source>
        <dbReference type="SAM" id="MobiDB-lite"/>
    </source>
</evidence>
<feature type="region of interest" description="Disordered" evidence="1">
    <location>
        <begin position="262"/>
        <end position="287"/>
    </location>
</feature>
<dbReference type="InterPro" id="IPR013103">
    <property type="entry name" value="RVT_2"/>
</dbReference>
<dbReference type="EMBL" id="BKCJ010001778">
    <property type="protein sequence ID" value="GEU43961.1"/>
    <property type="molecule type" value="Genomic_DNA"/>
</dbReference>
<dbReference type="AlphaFoldDB" id="A0A6L2K3G9"/>
<feature type="region of interest" description="Disordered" evidence="1">
    <location>
        <begin position="147"/>
        <end position="174"/>
    </location>
</feature>
<accession>A0A6L2K3G9</accession>
<feature type="compositionally biased region" description="Basic and acidic residues" evidence="1">
    <location>
        <begin position="147"/>
        <end position="159"/>
    </location>
</feature>
<comment type="caution">
    <text evidence="3">The sequence shown here is derived from an EMBL/GenBank/DDBJ whole genome shotgun (WGS) entry which is preliminary data.</text>
</comment>
<evidence type="ECO:0000259" key="2">
    <source>
        <dbReference type="Pfam" id="PF07727"/>
    </source>
</evidence>